<dbReference type="Pfam" id="PF00753">
    <property type="entry name" value="Lactamase_B"/>
    <property type="match status" value="1"/>
</dbReference>
<dbReference type="InterPro" id="IPR055132">
    <property type="entry name" value="RNase_J_b_CASP"/>
</dbReference>
<evidence type="ECO:0000313" key="19">
    <source>
        <dbReference type="Proteomes" id="UP000309676"/>
    </source>
</evidence>
<dbReference type="InterPro" id="IPR011108">
    <property type="entry name" value="RMMBL"/>
</dbReference>
<dbReference type="GO" id="GO:0003723">
    <property type="term" value="F:RNA binding"/>
    <property type="evidence" value="ECO:0007669"/>
    <property type="project" value="UniProtKB-UniRule"/>
</dbReference>
<dbReference type="PROSITE" id="PS01292">
    <property type="entry name" value="UPF0036"/>
    <property type="match status" value="1"/>
</dbReference>
<comment type="similarity">
    <text evidence="12 13">Belongs to the metallo-beta-lactamase superfamily. RNA-metabolizing metallo-beta-lactamase-like family. Bacterial RNase J subfamily.</text>
</comment>
<keyword evidence="1 12" id="KW-0963">Cytoplasm</keyword>
<evidence type="ECO:0000256" key="12">
    <source>
        <dbReference type="HAMAP-Rule" id="MF_01491"/>
    </source>
</evidence>
<dbReference type="Proteomes" id="UP000309676">
    <property type="component" value="Unassembled WGS sequence"/>
</dbReference>
<feature type="domain" description="Metallo-beta-lactamase" evidence="17">
    <location>
        <begin position="35"/>
        <end position="229"/>
    </location>
</feature>
<evidence type="ECO:0000256" key="5">
    <source>
        <dbReference type="ARBA" id="ARBA00022801"/>
    </source>
</evidence>
<dbReference type="GO" id="GO:0006364">
    <property type="term" value="P:rRNA processing"/>
    <property type="evidence" value="ECO:0007669"/>
    <property type="project" value="UniProtKB-UniRule"/>
</dbReference>
<evidence type="ECO:0000256" key="9">
    <source>
        <dbReference type="ARBA" id="ARBA00034221"/>
    </source>
</evidence>
<comment type="catalytic activity">
    <reaction evidence="11">
        <text>3',5'-cyclic UMP + H2O = UMP + H(+)</text>
        <dbReference type="Rhea" id="RHEA:70575"/>
        <dbReference type="ChEBI" id="CHEBI:15377"/>
        <dbReference type="ChEBI" id="CHEBI:15378"/>
        <dbReference type="ChEBI" id="CHEBI:57865"/>
        <dbReference type="ChEBI" id="CHEBI:184387"/>
    </reaction>
    <physiologicalReaction direction="left-to-right" evidence="11">
        <dbReference type="Rhea" id="RHEA:70576"/>
    </physiologicalReaction>
</comment>
<evidence type="ECO:0000256" key="1">
    <source>
        <dbReference type="ARBA" id="ARBA00022490"/>
    </source>
</evidence>
<keyword evidence="6 16" id="KW-0862">Zinc</keyword>
<feature type="binding site" evidence="16">
    <location>
        <position position="156"/>
    </location>
    <ligand>
        <name>Zn(2+)</name>
        <dbReference type="ChEBI" id="CHEBI:29105"/>
        <label>1</label>
        <note>catalytic</note>
    </ligand>
</feature>
<keyword evidence="5 12" id="KW-0378">Hydrolase</keyword>
<evidence type="ECO:0000256" key="10">
    <source>
        <dbReference type="ARBA" id="ARBA00034301"/>
    </source>
</evidence>
<evidence type="ECO:0000256" key="11">
    <source>
        <dbReference type="ARBA" id="ARBA00048505"/>
    </source>
</evidence>
<dbReference type="InterPro" id="IPR042173">
    <property type="entry name" value="RNase_J_2"/>
</dbReference>
<comment type="subunit">
    <text evidence="12">Homodimer, may be a subunit of the RNA degradosome.</text>
</comment>
<name>A0A5R9GCS0_9BACL</name>
<keyword evidence="19" id="KW-1185">Reference proteome</keyword>
<evidence type="ECO:0000259" key="17">
    <source>
        <dbReference type="SMART" id="SM00849"/>
    </source>
</evidence>
<keyword evidence="4 12" id="KW-0255">Endonuclease</keyword>
<keyword evidence="2 12" id="KW-0540">Nuclease</keyword>
<dbReference type="PIRSF" id="PIRSF004803">
    <property type="entry name" value="RnjA"/>
    <property type="match status" value="1"/>
</dbReference>
<dbReference type="Pfam" id="PF07521">
    <property type="entry name" value="RMMBL"/>
    <property type="match status" value="1"/>
</dbReference>
<dbReference type="EMBL" id="VCIW01000012">
    <property type="protein sequence ID" value="TLS50954.1"/>
    <property type="molecule type" value="Genomic_DNA"/>
</dbReference>
<evidence type="ECO:0000256" key="13">
    <source>
        <dbReference type="PIRNR" id="PIRNR004803"/>
    </source>
</evidence>
<comment type="cofactor">
    <cofactor evidence="16">
        <name>Ca(2+)</name>
        <dbReference type="ChEBI" id="CHEBI:29108"/>
    </cofactor>
    <text evidence="16">Binds 1 Ca(2+) cation per subunit. Seen in 1 crystal structure, it is not clear if it is physiologically important.</text>
</comment>
<dbReference type="Gene3D" id="3.60.15.10">
    <property type="entry name" value="Ribonuclease Z/Hydroxyacylglutathione hydrolase-like"/>
    <property type="match status" value="1"/>
</dbReference>
<proteinExistence type="inferred from homology"/>
<dbReference type="RefSeq" id="WP_138195640.1">
    <property type="nucleotide sequence ID" value="NZ_VCIW01000012.1"/>
</dbReference>
<dbReference type="GO" id="GO:0008270">
    <property type="term" value="F:zinc ion binding"/>
    <property type="evidence" value="ECO:0007669"/>
    <property type="project" value="InterPro"/>
</dbReference>
<dbReference type="InterPro" id="IPR004613">
    <property type="entry name" value="RNase_J"/>
</dbReference>
<feature type="binding site" evidence="16">
    <location>
        <position position="90"/>
    </location>
    <ligand>
        <name>Zn(2+)</name>
        <dbReference type="ChEBI" id="CHEBI:29105"/>
        <label>1</label>
        <note>catalytic</note>
    </ligand>
</feature>
<evidence type="ECO:0000256" key="3">
    <source>
        <dbReference type="ARBA" id="ARBA00022723"/>
    </source>
</evidence>
<feature type="binding site" evidence="16">
    <location>
        <position position="63"/>
    </location>
    <ligand>
        <name>Ca(2+)</name>
        <dbReference type="ChEBI" id="CHEBI:29108"/>
    </ligand>
</feature>
<dbReference type="CDD" id="cd07714">
    <property type="entry name" value="RNaseJ_MBL-fold"/>
    <property type="match status" value="1"/>
</dbReference>
<dbReference type="InterPro" id="IPR001587">
    <property type="entry name" value="RNase_J_CS"/>
</dbReference>
<dbReference type="OrthoDB" id="9758375at2"/>
<evidence type="ECO:0000256" key="16">
    <source>
        <dbReference type="PIRSR" id="PIRSR004803-3"/>
    </source>
</evidence>
<evidence type="ECO:0000313" key="18">
    <source>
        <dbReference type="EMBL" id="TLS50954.1"/>
    </source>
</evidence>
<evidence type="ECO:0000256" key="7">
    <source>
        <dbReference type="ARBA" id="ARBA00022839"/>
    </source>
</evidence>
<dbReference type="InterPro" id="IPR036866">
    <property type="entry name" value="RibonucZ/Hydroxyglut_hydro"/>
</dbReference>
<dbReference type="InterPro" id="IPR001279">
    <property type="entry name" value="Metallo-B-lactamas"/>
</dbReference>
<evidence type="ECO:0000256" key="2">
    <source>
        <dbReference type="ARBA" id="ARBA00022722"/>
    </source>
</evidence>
<keyword evidence="12" id="KW-0698">rRNA processing</keyword>
<dbReference type="SUPFAM" id="SSF56281">
    <property type="entry name" value="Metallo-hydrolase/oxidoreductase"/>
    <property type="match status" value="1"/>
</dbReference>
<dbReference type="InterPro" id="IPR041636">
    <property type="entry name" value="RNase_J_C"/>
</dbReference>
<feature type="binding site" evidence="16">
    <location>
        <position position="88"/>
    </location>
    <ligand>
        <name>Zn(2+)</name>
        <dbReference type="ChEBI" id="CHEBI:29105"/>
        <label>1</label>
        <note>catalytic</note>
    </ligand>
</feature>
<dbReference type="PANTHER" id="PTHR43694">
    <property type="entry name" value="RIBONUCLEASE J"/>
    <property type="match status" value="1"/>
</dbReference>
<reference evidence="18 19" key="1">
    <citation type="submission" date="2019-05" db="EMBL/GenBank/DDBJ databases">
        <authorList>
            <person name="Narsing Rao M.P."/>
            <person name="Li W.J."/>
        </authorList>
    </citation>
    <scope>NUCLEOTIDE SEQUENCE [LARGE SCALE GENOMIC DNA]</scope>
    <source>
        <strain evidence="18 19">SYSU_K30003</strain>
    </source>
</reference>
<accession>A0A5R9GCS0</accession>
<dbReference type="SMART" id="SM00849">
    <property type="entry name" value="Lactamase_B"/>
    <property type="match status" value="1"/>
</dbReference>
<dbReference type="PANTHER" id="PTHR43694:SF1">
    <property type="entry name" value="RIBONUCLEASE J"/>
    <property type="match status" value="1"/>
</dbReference>
<feature type="binding site" evidence="16">
    <location>
        <position position="92"/>
    </location>
    <ligand>
        <name>Zn(2+)</name>
        <dbReference type="ChEBI" id="CHEBI:29105"/>
        <label>1</label>
        <note>catalytic</note>
    </ligand>
</feature>
<dbReference type="GO" id="GO:0005737">
    <property type="term" value="C:cytoplasm"/>
    <property type="evidence" value="ECO:0007669"/>
    <property type="project" value="UniProtKB-SubCell"/>
</dbReference>
<comment type="catalytic activity">
    <reaction evidence="9">
        <text>3',5'-cyclic CMP + H2O = CMP + H(+)</text>
        <dbReference type="Rhea" id="RHEA:72675"/>
        <dbReference type="ChEBI" id="CHEBI:15377"/>
        <dbReference type="ChEBI" id="CHEBI:15378"/>
        <dbReference type="ChEBI" id="CHEBI:58003"/>
        <dbReference type="ChEBI" id="CHEBI:60377"/>
    </reaction>
    <physiologicalReaction direction="left-to-right" evidence="9">
        <dbReference type="Rhea" id="RHEA:72676"/>
    </physiologicalReaction>
</comment>
<comment type="subcellular location">
    <subcellularLocation>
        <location evidence="12 13">Cytoplasm</location>
    </subcellularLocation>
</comment>
<sequence length="587" mass="64883">MNLIAESKPESTKSSKKRRTPYVQIFALGGLDEIGKNMYAIQYGREILVIDAGVKFPGPDMPGVDYIIPNIRYLVENKEMVKAIILTHGHEDHIGGLPFVLQQLKVPIYGASLTIGFVRAKLEEHHLAKSTELNIIDENSTIRFGSMSVEFFRTHHSIPDSLGIVVQTPQGNIVHTGDFKFDMTPVDKPTDWGRLAEIGRKGVLALLADSTNSEKPGYTPSEKTVGNAIKETFVGCRGRILFATFASNVHRLQQVVEAAEATGRRIAIIGRSMERAFRIGQELGYIRLGKETLIDVNQIDRHPDHSICIICTGSQGEPNAALTRIANGSHQKVAIYPDDTIIFSASPIPGNTQNVNRSIDRLLRAGAEVISGSIMDIHASGHGCREDLKLMHSFLRPTYFMPIHGEHRMLVTHGMLAEEIGMDRANIFVMDNGQTLNVSRRMARLGKPIHAGAVLVKGGTISEWESSVTEERRQLADSGVIIVNVVVDSSQNKMLAGPDLVTRGFIYVREAGDIISQATRVLKRSVAKLQKKEKFHRRGWEESISKTLSSYFETTMGRSPLVLPVLMDVKGKREAVAKEPKETVIEA</sequence>
<organism evidence="18 19">
    <name type="scientific">Paenibacillus antri</name>
    <dbReference type="NCBI Taxonomy" id="2582848"/>
    <lineage>
        <taxon>Bacteria</taxon>
        <taxon>Bacillati</taxon>
        <taxon>Bacillota</taxon>
        <taxon>Bacilli</taxon>
        <taxon>Bacillales</taxon>
        <taxon>Paenibacillaceae</taxon>
        <taxon>Paenibacillus</taxon>
    </lineage>
</organism>
<dbReference type="Gene3D" id="3.10.20.580">
    <property type="match status" value="1"/>
</dbReference>
<protein>
    <recommendedName>
        <fullName evidence="12 13">Ribonuclease J</fullName>
        <shortName evidence="12">RNase J</shortName>
        <ecNumber evidence="12 13">3.1.-.-</ecNumber>
    </recommendedName>
</protein>
<gene>
    <name evidence="12" type="primary">rnj</name>
    <name evidence="18" type="ORF">FE782_18070</name>
</gene>
<evidence type="ECO:0000256" key="4">
    <source>
        <dbReference type="ARBA" id="ARBA00022759"/>
    </source>
</evidence>
<keyword evidence="16" id="KW-0106">Calcium</keyword>
<comment type="function">
    <text evidence="10">Counteracts the endogenous Pycsar antiviral defense system. Phosphodiesterase that enables metal-dependent hydrolysis of host cyclic nucleotide Pycsar defense signals such as cCMP and cUMP.</text>
</comment>
<keyword evidence="8 12" id="KW-0694">RNA-binding</keyword>
<dbReference type="HAMAP" id="MF_01491">
    <property type="entry name" value="RNase_J_bact"/>
    <property type="match status" value="1"/>
</dbReference>
<feature type="binding site" evidence="16">
    <location>
        <position position="65"/>
    </location>
    <ligand>
        <name>Ca(2+)</name>
        <dbReference type="ChEBI" id="CHEBI:29108"/>
    </ligand>
</feature>
<comment type="caution">
    <text evidence="18">The sequence shown here is derived from an EMBL/GenBank/DDBJ whole genome shotgun (WGS) entry which is preliminary data.</text>
</comment>
<dbReference type="EC" id="3.1.-.-" evidence="12 13"/>
<dbReference type="AlphaFoldDB" id="A0A5R9GCS0"/>
<feature type="binding site" evidence="12 15">
    <location>
        <begin position="378"/>
        <end position="382"/>
    </location>
    <ligand>
        <name>substrate</name>
    </ligand>
</feature>
<dbReference type="Pfam" id="PF22505">
    <property type="entry name" value="RNase_J_b_CASP"/>
    <property type="match status" value="1"/>
</dbReference>
<dbReference type="GO" id="GO:0004521">
    <property type="term" value="F:RNA endonuclease activity"/>
    <property type="evidence" value="ECO:0007669"/>
    <property type="project" value="UniProtKB-UniRule"/>
</dbReference>
<evidence type="ECO:0000256" key="6">
    <source>
        <dbReference type="ARBA" id="ARBA00022833"/>
    </source>
</evidence>
<evidence type="ECO:0000256" key="14">
    <source>
        <dbReference type="PIRSR" id="PIRSR004803-1"/>
    </source>
</evidence>
<dbReference type="Gene3D" id="3.40.50.10710">
    <property type="entry name" value="Metallo-hydrolase/oxidoreductase"/>
    <property type="match status" value="1"/>
</dbReference>
<feature type="binding site" evidence="16">
    <location>
        <position position="404"/>
    </location>
    <ligand>
        <name>Zn(2+)</name>
        <dbReference type="ChEBI" id="CHEBI:29105"/>
        <label>1</label>
        <note>catalytic</note>
    </ligand>
</feature>
<keyword evidence="3 13" id="KW-0479">Metal-binding</keyword>
<feature type="binding site" evidence="16">
    <location>
        <position position="178"/>
    </location>
    <ligand>
        <name>Zn(2+)</name>
        <dbReference type="ChEBI" id="CHEBI:29105"/>
        <label>1</label>
        <note>catalytic</note>
    </ligand>
</feature>
<feature type="binding site" evidence="15">
    <location>
        <begin position="246"/>
        <end position="248"/>
    </location>
    <ligand>
        <name>substrate</name>
    </ligand>
</feature>
<comment type="function">
    <text evidence="12">An RNase that has 5'-3' exonuclease and possibly endonuclease activity. Involved in maturation of rRNA and in some organisms also mRNA maturation and/or decay.</text>
</comment>
<dbReference type="GO" id="GO:0004534">
    <property type="term" value="F:5'-3' RNA exonuclease activity"/>
    <property type="evidence" value="ECO:0007669"/>
    <property type="project" value="UniProtKB-UniRule"/>
</dbReference>
<keyword evidence="7 12" id="KW-0269">Exonuclease</keyword>
<evidence type="ECO:0000256" key="15">
    <source>
        <dbReference type="PIRSR" id="PIRSR004803-2"/>
    </source>
</evidence>
<feature type="binding site" evidence="16">
    <location>
        <position position="93"/>
    </location>
    <ligand>
        <name>Zn(2+)</name>
        <dbReference type="ChEBI" id="CHEBI:29105"/>
        <label>1</label>
        <note>catalytic</note>
    </ligand>
</feature>
<comment type="cofactor">
    <cofactor evidence="13 16">
        <name>Zn(2+)</name>
        <dbReference type="ChEBI" id="CHEBI:29105"/>
    </cofactor>
    <text evidence="13 16">Binds 2 Zn(2+) ions per subunit. It is not clear if Zn(2+) or Mg(2+) is physiologically important.</text>
</comment>
<evidence type="ECO:0000256" key="8">
    <source>
        <dbReference type="ARBA" id="ARBA00022884"/>
    </source>
</evidence>
<dbReference type="NCBIfam" id="TIGR00649">
    <property type="entry name" value="MG423"/>
    <property type="match status" value="1"/>
</dbReference>
<feature type="active site" description="Proton donor" evidence="14">
    <location>
        <position position="209"/>
    </location>
</feature>
<dbReference type="InterPro" id="IPR030854">
    <property type="entry name" value="RNase_J_bac"/>
</dbReference>
<feature type="active site" description="Proton acceptor" evidence="14">
    <location>
        <position position="382"/>
    </location>
</feature>
<dbReference type="Pfam" id="PF17770">
    <property type="entry name" value="RNase_J_C"/>
    <property type="match status" value="1"/>
</dbReference>